<feature type="region of interest" description="Disordered" evidence="1">
    <location>
        <begin position="1"/>
        <end position="37"/>
    </location>
</feature>
<dbReference type="AlphaFoldDB" id="A0A8S4QU14"/>
<evidence type="ECO:0000313" key="3">
    <source>
        <dbReference type="Proteomes" id="UP000838756"/>
    </source>
</evidence>
<feature type="region of interest" description="Disordered" evidence="1">
    <location>
        <begin position="65"/>
        <end position="92"/>
    </location>
</feature>
<protein>
    <submittedName>
        <fullName evidence="2">Jg4779 protein</fullName>
    </submittedName>
</protein>
<feature type="compositionally biased region" description="Polar residues" evidence="1">
    <location>
        <begin position="1"/>
        <end position="12"/>
    </location>
</feature>
<name>A0A8S4QU14_9NEOP</name>
<evidence type="ECO:0000313" key="2">
    <source>
        <dbReference type="EMBL" id="CAH2218039.1"/>
    </source>
</evidence>
<organism evidence="2 3">
    <name type="scientific">Pararge aegeria aegeria</name>
    <dbReference type="NCBI Taxonomy" id="348720"/>
    <lineage>
        <taxon>Eukaryota</taxon>
        <taxon>Metazoa</taxon>
        <taxon>Ecdysozoa</taxon>
        <taxon>Arthropoda</taxon>
        <taxon>Hexapoda</taxon>
        <taxon>Insecta</taxon>
        <taxon>Pterygota</taxon>
        <taxon>Neoptera</taxon>
        <taxon>Endopterygota</taxon>
        <taxon>Lepidoptera</taxon>
        <taxon>Glossata</taxon>
        <taxon>Ditrysia</taxon>
        <taxon>Papilionoidea</taxon>
        <taxon>Nymphalidae</taxon>
        <taxon>Satyrinae</taxon>
        <taxon>Satyrini</taxon>
        <taxon>Parargina</taxon>
        <taxon>Pararge</taxon>
    </lineage>
</organism>
<accession>A0A8S4QU14</accession>
<dbReference type="OrthoDB" id="6921356at2759"/>
<dbReference type="Proteomes" id="UP000838756">
    <property type="component" value="Unassembled WGS sequence"/>
</dbReference>
<reference evidence="2" key="1">
    <citation type="submission" date="2022-03" db="EMBL/GenBank/DDBJ databases">
        <authorList>
            <person name="Lindestad O."/>
        </authorList>
    </citation>
    <scope>NUCLEOTIDE SEQUENCE</scope>
</reference>
<keyword evidence="3" id="KW-1185">Reference proteome</keyword>
<proteinExistence type="predicted"/>
<evidence type="ECO:0000256" key="1">
    <source>
        <dbReference type="SAM" id="MobiDB-lite"/>
    </source>
</evidence>
<dbReference type="EMBL" id="CAKXAJ010018980">
    <property type="protein sequence ID" value="CAH2218039.1"/>
    <property type="molecule type" value="Genomic_DNA"/>
</dbReference>
<feature type="compositionally biased region" description="Basic and acidic residues" evidence="1">
    <location>
        <begin position="83"/>
        <end position="92"/>
    </location>
</feature>
<sequence>MALCESQLQSAMHINGAESTDEQPSPDKKREPNGDIYVPPLPLSVDYRSPVSHFVPPAVELYAARHKPEINVGDSPGKTARRQRGDSSWEGK</sequence>
<comment type="caution">
    <text evidence="2">The sequence shown here is derived from an EMBL/GenBank/DDBJ whole genome shotgun (WGS) entry which is preliminary data.</text>
</comment>
<gene>
    <name evidence="2" type="primary">jg4779</name>
    <name evidence="2" type="ORF">PAEG_LOCUS5914</name>
</gene>